<keyword evidence="3" id="KW-1185">Reference proteome</keyword>
<evidence type="ECO:0000313" key="3">
    <source>
        <dbReference type="Proteomes" id="UP001172055"/>
    </source>
</evidence>
<dbReference type="Pfam" id="PF03698">
    <property type="entry name" value="UPF0180"/>
    <property type="match status" value="1"/>
</dbReference>
<accession>A0ABT8N3P0</accession>
<sequence>MVKIAIEQPFTDIQQVLQQRGYQADMIDQKSEGASYDVVVVRNVESYEGVQTQGSLVETSGRTVIEVVQEVEERLQRAGKTLAPKQSITSPSLASDTVAAGGGGFVTGLLTGAVVGAATALLLAPKSGKEMQKVVKDKVASTSSGEGGSGKLSQVKEKAAGIAGQVKDKVGSSSGEGGSGKLSQVKSKVTDIADQAKGKVSELKEKKQGQTTDTSSTSTTKTPSTVVTTDSLNTSSTSGTTGTSGTTAGGTSGITGASGASGGSGTQDTLNTSGTSGTRGGSGTSGTTGTSSTSGTKNNLDSKKDNK</sequence>
<organism evidence="2 3">
    <name type="scientific">Planococcus shixiaomingii</name>
    <dbReference type="NCBI Taxonomy" id="3058393"/>
    <lineage>
        <taxon>Bacteria</taxon>
        <taxon>Bacillati</taxon>
        <taxon>Bacillota</taxon>
        <taxon>Bacilli</taxon>
        <taxon>Bacillales</taxon>
        <taxon>Caryophanaceae</taxon>
        <taxon>Planococcus</taxon>
    </lineage>
</organism>
<feature type="region of interest" description="Disordered" evidence="1">
    <location>
        <begin position="135"/>
        <end position="307"/>
    </location>
</feature>
<name>A0ABT8N3P0_9BACL</name>
<feature type="compositionally biased region" description="Gly residues" evidence="1">
    <location>
        <begin position="277"/>
        <end position="286"/>
    </location>
</feature>
<proteinExistence type="predicted"/>
<feature type="compositionally biased region" description="Low complexity" evidence="1">
    <location>
        <begin position="287"/>
        <end position="296"/>
    </location>
</feature>
<protein>
    <submittedName>
        <fullName evidence="2">YkuS family protein</fullName>
    </submittedName>
</protein>
<dbReference type="Proteomes" id="UP001172055">
    <property type="component" value="Unassembled WGS sequence"/>
</dbReference>
<comment type="caution">
    <text evidence="2">The sequence shown here is derived from an EMBL/GenBank/DDBJ whole genome shotgun (WGS) entry which is preliminary data.</text>
</comment>
<evidence type="ECO:0000256" key="1">
    <source>
        <dbReference type="SAM" id="MobiDB-lite"/>
    </source>
</evidence>
<dbReference type="Pfam" id="PF12732">
    <property type="entry name" value="YtxH"/>
    <property type="match status" value="1"/>
</dbReference>
<dbReference type="InterPro" id="IPR005370">
    <property type="entry name" value="UPF0180"/>
</dbReference>
<gene>
    <name evidence="2" type="ORF">QWY14_11860</name>
</gene>
<evidence type="ECO:0000313" key="2">
    <source>
        <dbReference type="EMBL" id="MDN7242500.1"/>
    </source>
</evidence>
<dbReference type="EMBL" id="JAUJWV010000001">
    <property type="protein sequence ID" value="MDN7242500.1"/>
    <property type="molecule type" value="Genomic_DNA"/>
</dbReference>
<dbReference type="InterPro" id="IPR024623">
    <property type="entry name" value="YtxH"/>
</dbReference>
<reference evidence="2 3" key="1">
    <citation type="submission" date="2023-06" db="EMBL/GenBank/DDBJ databases">
        <title>Novel species in genus Planococcus.</title>
        <authorList>
            <person name="Ning S."/>
        </authorList>
    </citation>
    <scope>NUCLEOTIDE SEQUENCE [LARGE SCALE GENOMIC DNA]</scope>
    <source>
        <strain evidence="2 3">N028</strain>
    </source>
</reference>
<feature type="compositionally biased region" description="Basic and acidic residues" evidence="1">
    <location>
        <begin position="188"/>
        <end position="208"/>
    </location>
</feature>
<feature type="compositionally biased region" description="Low complexity" evidence="1">
    <location>
        <begin position="211"/>
        <end position="246"/>
    </location>
</feature>
<dbReference type="RefSeq" id="WP_301723983.1">
    <property type="nucleotide sequence ID" value="NZ_JAUJWV010000001.1"/>
</dbReference>